<dbReference type="FunFam" id="3.40.1490.10:FF:000002">
    <property type="entry name" value="Peptidyl-tRNA hydrolase 2, mitochondrial"/>
    <property type="match status" value="1"/>
</dbReference>
<dbReference type="SUPFAM" id="SSF102462">
    <property type="entry name" value="Peptidyl-tRNA hydrolase II"/>
    <property type="match status" value="1"/>
</dbReference>
<comment type="catalytic activity">
    <reaction evidence="4">
        <text>an N-acyl-L-alpha-aminoacyl-tRNA + H2O = an N-acyl-L-amino acid + a tRNA + H(+)</text>
        <dbReference type="Rhea" id="RHEA:54448"/>
        <dbReference type="Rhea" id="RHEA-COMP:10123"/>
        <dbReference type="Rhea" id="RHEA-COMP:13883"/>
        <dbReference type="ChEBI" id="CHEBI:15377"/>
        <dbReference type="ChEBI" id="CHEBI:15378"/>
        <dbReference type="ChEBI" id="CHEBI:59874"/>
        <dbReference type="ChEBI" id="CHEBI:78442"/>
        <dbReference type="ChEBI" id="CHEBI:138191"/>
        <dbReference type="EC" id="3.1.1.29"/>
    </reaction>
</comment>
<accession>A0A0D7AHZ3</accession>
<dbReference type="NCBIfam" id="TIGR00283">
    <property type="entry name" value="arch_pth2"/>
    <property type="match status" value="1"/>
</dbReference>
<evidence type="ECO:0000256" key="2">
    <source>
        <dbReference type="ARBA" id="ARBA00022801"/>
    </source>
</evidence>
<keyword evidence="2 5" id="KW-0378">Hydrolase</keyword>
<dbReference type="PANTHER" id="PTHR12649">
    <property type="entry name" value="PEPTIDYL-TRNA HYDROLASE 2"/>
    <property type="match status" value="1"/>
</dbReference>
<dbReference type="EC" id="3.1.1.29" evidence="1"/>
<dbReference type="Pfam" id="PF01981">
    <property type="entry name" value="PTH2"/>
    <property type="match status" value="1"/>
</dbReference>
<dbReference type="GO" id="GO:0004045">
    <property type="term" value="F:peptidyl-tRNA hydrolase activity"/>
    <property type="evidence" value="ECO:0007669"/>
    <property type="project" value="UniProtKB-EC"/>
</dbReference>
<dbReference type="OrthoDB" id="1733656at2759"/>
<dbReference type="PANTHER" id="PTHR12649:SF11">
    <property type="entry name" value="PEPTIDYL-TRNA HYDROLASE 2, MITOCHONDRIAL"/>
    <property type="match status" value="1"/>
</dbReference>
<gene>
    <name evidence="5" type="ORF">FISHEDRAFT_64355</name>
</gene>
<reference evidence="5 6" key="1">
    <citation type="journal article" date="2015" name="Fungal Genet. Biol.">
        <title>Evolution of novel wood decay mechanisms in Agaricales revealed by the genome sequences of Fistulina hepatica and Cylindrobasidium torrendii.</title>
        <authorList>
            <person name="Floudas D."/>
            <person name="Held B.W."/>
            <person name="Riley R."/>
            <person name="Nagy L.G."/>
            <person name="Koehler G."/>
            <person name="Ransdell A.S."/>
            <person name="Younus H."/>
            <person name="Chow J."/>
            <person name="Chiniquy J."/>
            <person name="Lipzen A."/>
            <person name="Tritt A."/>
            <person name="Sun H."/>
            <person name="Haridas S."/>
            <person name="LaButti K."/>
            <person name="Ohm R.A."/>
            <person name="Kues U."/>
            <person name="Blanchette R.A."/>
            <person name="Grigoriev I.V."/>
            <person name="Minto R.E."/>
            <person name="Hibbett D.S."/>
        </authorList>
    </citation>
    <scope>NUCLEOTIDE SEQUENCE [LARGE SCALE GENOMIC DNA]</scope>
    <source>
        <strain evidence="5 6">ATCC 64428</strain>
    </source>
</reference>
<sequence length="100" mass="10789">MTSGKIAAQHAALACYQTMRLANPALLRQWERGGQTKIALRCSGEDELLLLQAQAQSFRLCARSIKDAGRTQIAAGSRTVLGIVGPSRLVNQVTGKLRLL</sequence>
<evidence type="ECO:0000313" key="6">
    <source>
        <dbReference type="Proteomes" id="UP000054144"/>
    </source>
</evidence>
<evidence type="ECO:0000313" key="5">
    <source>
        <dbReference type="EMBL" id="KIY51364.1"/>
    </source>
</evidence>
<organism evidence="5 6">
    <name type="scientific">Fistulina hepatica ATCC 64428</name>
    <dbReference type="NCBI Taxonomy" id="1128425"/>
    <lineage>
        <taxon>Eukaryota</taxon>
        <taxon>Fungi</taxon>
        <taxon>Dikarya</taxon>
        <taxon>Basidiomycota</taxon>
        <taxon>Agaricomycotina</taxon>
        <taxon>Agaricomycetes</taxon>
        <taxon>Agaricomycetidae</taxon>
        <taxon>Agaricales</taxon>
        <taxon>Fistulinaceae</taxon>
        <taxon>Fistulina</taxon>
    </lineage>
</organism>
<evidence type="ECO:0000256" key="3">
    <source>
        <dbReference type="ARBA" id="ARBA00038050"/>
    </source>
</evidence>
<dbReference type="Gene3D" id="3.40.1490.10">
    <property type="entry name" value="Bit1"/>
    <property type="match status" value="1"/>
</dbReference>
<dbReference type="EMBL" id="KN881666">
    <property type="protein sequence ID" value="KIY51364.1"/>
    <property type="molecule type" value="Genomic_DNA"/>
</dbReference>
<comment type="similarity">
    <text evidence="3">Belongs to the PTH2 family.</text>
</comment>
<dbReference type="InterPro" id="IPR002833">
    <property type="entry name" value="PTH2"/>
</dbReference>
<keyword evidence="6" id="KW-1185">Reference proteome</keyword>
<proteinExistence type="inferred from homology"/>
<dbReference type="AlphaFoldDB" id="A0A0D7AHZ3"/>
<name>A0A0D7AHZ3_9AGAR</name>
<evidence type="ECO:0000256" key="4">
    <source>
        <dbReference type="ARBA" id="ARBA00048707"/>
    </source>
</evidence>
<protein>
    <recommendedName>
        <fullName evidence="1">peptidyl-tRNA hydrolase</fullName>
        <ecNumber evidence="1">3.1.1.29</ecNumber>
    </recommendedName>
</protein>
<dbReference type="Proteomes" id="UP000054144">
    <property type="component" value="Unassembled WGS sequence"/>
</dbReference>
<dbReference type="GO" id="GO:0005829">
    <property type="term" value="C:cytosol"/>
    <property type="evidence" value="ECO:0007669"/>
    <property type="project" value="TreeGrafter"/>
</dbReference>
<evidence type="ECO:0000256" key="1">
    <source>
        <dbReference type="ARBA" id="ARBA00013260"/>
    </source>
</evidence>
<dbReference type="InterPro" id="IPR023476">
    <property type="entry name" value="Pep_tRNA_hydro_II_dom_sf"/>
</dbReference>